<dbReference type="PANTHER" id="PTHR35936">
    <property type="entry name" value="MEMBRANE-BOUND LYTIC MUREIN TRANSGLYCOSYLASE F"/>
    <property type="match status" value="1"/>
</dbReference>
<evidence type="ECO:0000313" key="6">
    <source>
        <dbReference type="Proteomes" id="UP000448292"/>
    </source>
</evidence>
<dbReference type="Proteomes" id="UP000448292">
    <property type="component" value="Unassembled WGS sequence"/>
</dbReference>
<feature type="chain" id="PRO_5029813404" evidence="2">
    <location>
        <begin position="23"/>
        <end position="263"/>
    </location>
</feature>
<accession>A0A7M3MGB1</accession>
<evidence type="ECO:0000313" key="5">
    <source>
        <dbReference type="EMBL" id="TVM18358.1"/>
    </source>
</evidence>
<dbReference type="Gene3D" id="3.40.190.10">
    <property type="entry name" value="Periplasmic binding protein-like II"/>
    <property type="match status" value="2"/>
</dbReference>
<dbReference type="OrthoDB" id="6192933at2"/>
<reference evidence="5 6" key="1">
    <citation type="submission" date="2018-06" db="EMBL/GenBank/DDBJ databases">
        <title>Complete genome of Desulfovibrio indonesiensis P37SLT.</title>
        <authorList>
            <person name="Crispim J.S."/>
            <person name="Vidigal P.M.P."/>
            <person name="Silva L.C.F."/>
            <person name="Laguardia C.N."/>
            <person name="Araujo L.C."/>
            <person name="Dias R.S."/>
            <person name="Sousa M.P."/>
            <person name="Paula S.O."/>
            <person name="Silva C."/>
        </authorList>
    </citation>
    <scope>NUCLEOTIDE SEQUENCE [LARGE SCALE GENOMIC DNA]</scope>
    <source>
        <strain evidence="5 6">P37SLT</strain>
    </source>
</reference>
<dbReference type="GO" id="GO:0016020">
    <property type="term" value="C:membrane"/>
    <property type="evidence" value="ECO:0007669"/>
    <property type="project" value="InterPro"/>
</dbReference>
<evidence type="ECO:0000259" key="4">
    <source>
        <dbReference type="SMART" id="SM00079"/>
    </source>
</evidence>
<protein>
    <submittedName>
        <fullName evidence="5">Amino acid ABC transporter substrate-binding protein</fullName>
    </submittedName>
</protein>
<dbReference type="EMBL" id="QMIE01000004">
    <property type="protein sequence ID" value="TVM18358.1"/>
    <property type="molecule type" value="Genomic_DNA"/>
</dbReference>
<name>A0A7M3MGB1_9BACT</name>
<keyword evidence="6" id="KW-1185">Reference proteome</keyword>
<comment type="caution">
    <text evidence="5">The sequence shown here is derived from an EMBL/GenBank/DDBJ whole genome shotgun (WGS) entry which is preliminary data.</text>
</comment>
<organism evidence="5 6">
    <name type="scientific">Oceanidesulfovibrio indonesiensis</name>
    <dbReference type="NCBI Taxonomy" id="54767"/>
    <lineage>
        <taxon>Bacteria</taxon>
        <taxon>Pseudomonadati</taxon>
        <taxon>Thermodesulfobacteriota</taxon>
        <taxon>Desulfovibrionia</taxon>
        <taxon>Desulfovibrionales</taxon>
        <taxon>Desulfovibrionaceae</taxon>
        <taxon>Oceanidesulfovibrio</taxon>
    </lineage>
</organism>
<dbReference type="Pfam" id="PF00497">
    <property type="entry name" value="SBP_bac_3"/>
    <property type="match status" value="1"/>
</dbReference>
<evidence type="ECO:0000256" key="1">
    <source>
        <dbReference type="ARBA" id="ARBA00022729"/>
    </source>
</evidence>
<dbReference type="SMART" id="SM00079">
    <property type="entry name" value="PBPe"/>
    <property type="match status" value="1"/>
</dbReference>
<evidence type="ECO:0000256" key="2">
    <source>
        <dbReference type="SAM" id="SignalP"/>
    </source>
</evidence>
<evidence type="ECO:0000259" key="3">
    <source>
        <dbReference type="SMART" id="SM00062"/>
    </source>
</evidence>
<gene>
    <name evidence="5" type="ORF">DPQ33_06285</name>
</gene>
<dbReference type="GO" id="GO:0015276">
    <property type="term" value="F:ligand-gated monoatomic ion channel activity"/>
    <property type="evidence" value="ECO:0007669"/>
    <property type="project" value="InterPro"/>
</dbReference>
<feature type="domain" description="Ionotropic glutamate receptor C-terminal" evidence="4">
    <location>
        <begin position="35"/>
        <end position="255"/>
    </location>
</feature>
<dbReference type="CDD" id="cd00996">
    <property type="entry name" value="PBP2_AatB_like"/>
    <property type="match status" value="1"/>
</dbReference>
<dbReference type="AlphaFoldDB" id="A0A7M3MGB1"/>
<sequence>MKFLLTALLGMVLCFNASFAQAADDSWERVQNAGKLVIGLDDAFPPMGFRDDTGKLIGFDIDAAEEVGKRLDIEIAWQPTEWKGVINSLYAKKFDCIWNGMTITPERQEKVAFSKPYIMDGQIATVRLDDQEFESFEDLGGKIVGVQAGSPALEAAKKLPNAAAQIREYDTNPEAFLDLEAGRLDSVVVDNVTGRYYMASRPGKFRALPGYITKEAFGVAFRMEDASLRAKIQQTIDEMIEDGTMGEISRKWFGEDVTNPAEW</sequence>
<keyword evidence="1 2" id="KW-0732">Signal</keyword>
<proteinExistence type="predicted"/>
<feature type="signal peptide" evidence="2">
    <location>
        <begin position="1"/>
        <end position="22"/>
    </location>
</feature>
<dbReference type="SMART" id="SM00062">
    <property type="entry name" value="PBPb"/>
    <property type="match status" value="1"/>
</dbReference>
<feature type="domain" description="Solute-binding protein family 3/N-terminal" evidence="3">
    <location>
        <begin position="35"/>
        <end position="256"/>
    </location>
</feature>
<dbReference type="PANTHER" id="PTHR35936:SF35">
    <property type="entry name" value="L-CYSTINE-BINDING PROTEIN TCYJ"/>
    <property type="match status" value="1"/>
</dbReference>
<dbReference type="InterPro" id="IPR001320">
    <property type="entry name" value="Iontro_rcpt_C"/>
</dbReference>
<dbReference type="InterPro" id="IPR001638">
    <property type="entry name" value="Solute-binding_3/MltF_N"/>
</dbReference>
<dbReference type="RefSeq" id="WP_144302360.1">
    <property type="nucleotide sequence ID" value="NZ_QMIE01000004.1"/>
</dbReference>
<dbReference type="SUPFAM" id="SSF53850">
    <property type="entry name" value="Periplasmic binding protein-like II"/>
    <property type="match status" value="1"/>
</dbReference>